<sequence length="602" mass="68766">MADRPGGSPGPSSPIYTTTPRLQEGTSSSSPKIPTSSSSLSLEPTPVIINRDFTKDNECLRQSKRRKTCHQPLTTGSQDIHTVIQPSDTNRRTRGRRGHLKMITQVPLDVLFEILGCLQPIDLLTLSWASKTLNDIIMGKTGRYLWEEAFERLDSSNNPPPPYPKDLNLAQYTRFIFGTKCMICETAPAAYDSWEMRIRVCQGCLCNSGSFLPYRCTFPISSNWVLTRIFGANYEIFVKKSEYEYVEARVNALTSLGRDEELLSLKEEWNQTYATKADVGATYRIWKAIRKSQHKDDLKRTRAEREASILRRLEMLGWEESDIRKMNNGKISSLPGFSKSKPLTDREWGGLQEKLLLYLQQLKLAYTEVRRREVLLQYLSTIRERINKLRPSTSGAPLPEAEDLALLDPFRSRIFGECDRTAEVVGGDEELAESIAGWNESRRRFLLSLIPNYILESQCEPLELASVFFSFDGPTPSLAYPHTRAYDHRVIGGQIPNKEPQDLHLLEKSFTRPWNWDCHLFFFNHRHHQISKNIIKAAGGDPLKTTSSAMDHLSLALTFQCLQCSDFTVVGQWRGAVEHEATCHFNALELPIHLKWEINQNY</sequence>
<dbReference type="PROSITE" id="PS50181">
    <property type="entry name" value="FBOX"/>
    <property type="match status" value="1"/>
</dbReference>
<dbReference type="SUPFAM" id="SSF81383">
    <property type="entry name" value="F-box domain"/>
    <property type="match status" value="1"/>
</dbReference>
<dbReference type="EMBL" id="JAACJO010000005">
    <property type="protein sequence ID" value="KAF5358485.1"/>
    <property type="molecule type" value="Genomic_DNA"/>
</dbReference>
<keyword evidence="4" id="KW-1185">Reference proteome</keyword>
<evidence type="ECO:0000256" key="1">
    <source>
        <dbReference type="SAM" id="MobiDB-lite"/>
    </source>
</evidence>
<dbReference type="OrthoDB" id="2322499at2759"/>
<dbReference type="AlphaFoldDB" id="A0A8H5G562"/>
<feature type="compositionally biased region" description="Polar residues" evidence="1">
    <location>
        <begin position="15"/>
        <end position="25"/>
    </location>
</feature>
<organism evidence="3 4">
    <name type="scientific">Leucocoprinus leucothites</name>
    <dbReference type="NCBI Taxonomy" id="201217"/>
    <lineage>
        <taxon>Eukaryota</taxon>
        <taxon>Fungi</taxon>
        <taxon>Dikarya</taxon>
        <taxon>Basidiomycota</taxon>
        <taxon>Agaricomycotina</taxon>
        <taxon>Agaricomycetes</taxon>
        <taxon>Agaricomycetidae</taxon>
        <taxon>Agaricales</taxon>
        <taxon>Agaricineae</taxon>
        <taxon>Agaricaceae</taxon>
        <taxon>Leucocoprinus</taxon>
    </lineage>
</organism>
<protein>
    <recommendedName>
        <fullName evidence="2">F-box domain-containing protein</fullName>
    </recommendedName>
</protein>
<reference evidence="3 4" key="1">
    <citation type="journal article" date="2020" name="ISME J.">
        <title>Uncovering the hidden diversity of litter-decomposition mechanisms in mushroom-forming fungi.</title>
        <authorList>
            <person name="Floudas D."/>
            <person name="Bentzer J."/>
            <person name="Ahren D."/>
            <person name="Johansson T."/>
            <person name="Persson P."/>
            <person name="Tunlid A."/>
        </authorList>
    </citation>
    <scope>NUCLEOTIDE SEQUENCE [LARGE SCALE GENOMIC DNA]</scope>
    <source>
        <strain evidence="3 4">CBS 146.42</strain>
    </source>
</reference>
<evidence type="ECO:0000313" key="4">
    <source>
        <dbReference type="Proteomes" id="UP000559027"/>
    </source>
</evidence>
<proteinExistence type="predicted"/>
<dbReference type="Proteomes" id="UP000559027">
    <property type="component" value="Unassembled WGS sequence"/>
</dbReference>
<evidence type="ECO:0000259" key="2">
    <source>
        <dbReference type="PROSITE" id="PS50181"/>
    </source>
</evidence>
<feature type="compositionally biased region" description="Low complexity" evidence="1">
    <location>
        <begin position="26"/>
        <end position="44"/>
    </location>
</feature>
<evidence type="ECO:0000313" key="3">
    <source>
        <dbReference type="EMBL" id="KAF5358485.1"/>
    </source>
</evidence>
<comment type="caution">
    <text evidence="3">The sequence shown here is derived from an EMBL/GenBank/DDBJ whole genome shotgun (WGS) entry which is preliminary data.</text>
</comment>
<dbReference type="InterPro" id="IPR036047">
    <property type="entry name" value="F-box-like_dom_sf"/>
</dbReference>
<name>A0A8H5G562_9AGAR</name>
<gene>
    <name evidence="3" type="ORF">D9756_001347</name>
</gene>
<feature type="domain" description="F-box" evidence="2">
    <location>
        <begin position="100"/>
        <end position="149"/>
    </location>
</feature>
<feature type="region of interest" description="Disordered" evidence="1">
    <location>
        <begin position="1"/>
        <end position="44"/>
    </location>
</feature>
<accession>A0A8H5G562</accession>
<dbReference type="InterPro" id="IPR001810">
    <property type="entry name" value="F-box_dom"/>
</dbReference>